<sequence>MRLGRLPVDEQVKALQEVLTHNEVLTGVLAGAAELDLPGWYLTAGCVVQTVWNVVSGRSAADGILDYDLFYFDASDLSWEAEDAAVRAGRARFADAPVVEIRNEARVHLWYERKFGVPCPPHDSTESAIDSFAATTCCVGVRVDPDGRWRVYAPHGLSDVFNLVVRPNPVLAPRHVYEAKTARWREQWPELTVLPWP</sequence>
<evidence type="ECO:0000313" key="2">
    <source>
        <dbReference type="Proteomes" id="UP000199503"/>
    </source>
</evidence>
<reference evidence="2" key="1">
    <citation type="submission" date="2016-10" db="EMBL/GenBank/DDBJ databases">
        <authorList>
            <person name="Varghese N."/>
            <person name="Submissions S."/>
        </authorList>
    </citation>
    <scope>NUCLEOTIDE SEQUENCE [LARGE SCALE GENOMIC DNA]</scope>
    <source>
        <strain evidence="2">DSM 44437</strain>
    </source>
</reference>
<name>A0A1H9UZK0_9PSEU</name>
<evidence type="ECO:0000313" key="1">
    <source>
        <dbReference type="EMBL" id="SES14741.1"/>
    </source>
</evidence>
<organism evidence="1 2">
    <name type="scientific">Lentzea albida</name>
    <dbReference type="NCBI Taxonomy" id="65499"/>
    <lineage>
        <taxon>Bacteria</taxon>
        <taxon>Bacillati</taxon>
        <taxon>Actinomycetota</taxon>
        <taxon>Actinomycetes</taxon>
        <taxon>Pseudonocardiales</taxon>
        <taxon>Pseudonocardiaceae</taxon>
        <taxon>Lentzea</taxon>
    </lineage>
</organism>
<dbReference type="EMBL" id="FOFV01000016">
    <property type="protein sequence ID" value="SES14741.1"/>
    <property type="molecule type" value="Genomic_DNA"/>
</dbReference>
<dbReference type="PANTHER" id="PTHR39166">
    <property type="entry name" value="BLL1166 PROTEIN"/>
    <property type="match status" value="1"/>
</dbReference>
<dbReference type="Proteomes" id="UP000199503">
    <property type="component" value="Unassembled WGS sequence"/>
</dbReference>
<dbReference type="Pfam" id="PF06042">
    <property type="entry name" value="NTP_transf_6"/>
    <property type="match status" value="1"/>
</dbReference>
<dbReference type="PANTHER" id="PTHR39166:SF1">
    <property type="entry name" value="BLL1166 PROTEIN"/>
    <property type="match status" value="1"/>
</dbReference>
<accession>A0A1H9UZK0</accession>
<dbReference type="InterPro" id="IPR009267">
    <property type="entry name" value="NTP_transf_6"/>
</dbReference>
<evidence type="ECO:0008006" key="3">
    <source>
        <dbReference type="Google" id="ProtNLM"/>
    </source>
</evidence>
<protein>
    <recommendedName>
        <fullName evidence="3">Nucleotidyltransferase</fullName>
    </recommendedName>
</protein>
<dbReference type="AlphaFoldDB" id="A0A1H9UZK0"/>
<keyword evidence="2" id="KW-1185">Reference proteome</keyword>
<proteinExistence type="predicted"/>
<gene>
    <name evidence="1" type="ORF">SAMN04488000_116252</name>
</gene>
<dbReference type="STRING" id="65499.SAMN04488000_116252"/>